<evidence type="ECO:0000313" key="2">
    <source>
        <dbReference type="EMBL" id="ANN17827.1"/>
    </source>
</evidence>
<dbReference type="PROSITE" id="PS50003">
    <property type="entry name" value="PH_DOMAIN"/>
    <property type="match status" value="1"/>
</dbReference>
<name>A0A193C030_AMYOR</name>
<gene>
    <name evidence="2" type="ORF">SD37_20695</name>
</gene>
<feature type="domain" description="PH" evidence="1">
    <location>
        <begin position="1"/>
        <end position="21"/>
    </location>
</feature>
<proteinExistence type="predicted"/>
<sequence length="177" mass="18635">MAPSRDEETAQWVAELTELAELYRSAEADGSAEAVSHAGWHAGALLGTTAANGRLLAYKDSGPEAECVFRAGERTLFNIMSGGYGSDTSERGFAVWSSRPGVLGAVDAGVSRLEVADADGVVVPADIVAHTFAVDVDLGPAPQTVDEVFAPWEPPELTVRVYGEGDVLRYEGPLLLT</sequence>
<reference evidence="2 3" key="1">
    <citation type="journal article" date="2015" name="Genome Announc.">
        <title>Draft Genome Sequence of Norvancomycin-Producing Strain Amycolatopsis orientalis CPCC200066.</title>
        <authorList>
            <person name="Lei X."/>
            <person name="Yuan F."/>
            <person name="Shi Y."/>
            <person name="Li X."/>
            <person name="Wang L."/>
            <person name="Hong B."/>
        </authorList>
    </citation>
    <scope>NUCLEOTIDE SEQUENCE [LARGE SCALE GENOMIC DNA]</scope>
    <source>
        <strain evidence="2 3">B-37</strain>
    </source>
</reference>
<dbReference type="Proteomes" id="UP000093695">
    <property type="component" value="Chromosome"/>
</dbReference>
<organism evidence="2 3">
    <name type="scientific">Amycolatopsis orientalis</name>
    <name type="common">Nocardia orientalis</name>
    <dbReference type="NCBI Taxonomy" id="31958"/>
    <lineage>
        <taxon>Bacteria</taxon>
        <taxon>Bacillati</taxon>
        <taxon>Actinomycetota</taxon>
        <taxon>Actinomycetes</taxon>
        <taxon>Pseudonocardiales</taxon>
        <taxon>Pseudonocardiaceae</taxon>
        <taxon>Amycolatopsis</taxon>
    </lineage>
</organism>
<evidence type="ECO:0000313" key="3">
    <source>
        <dbReference type="Proteomes" id="UP000093695"/>
    </source>
</evidence>
<evidence type="ECO:0000259" key="1">
    <source>
        <dbReference type="PROSITE" id="PS50003"/>
    </source>
</evidence>
<dbReference type="AlphaFoldDB" id="A0A193C030"/>
<accession>A0A193C030</accession>
<keyword evidence="3" id="KW-1185">Reference proteome</keyword>
<dbReference type="KEGG" id="aori:SD37_20695"/>
<dbReference type="InterPro" id="IPR001849">
    <property type="entry name" value="PH_domain"/>
</dbReference>
<dbReference type="EMBL" id="CP016174">
    <property type="protein sequence ID" value="ANN17827.1"/>
    <property type="molecule type" value="Genomic_DNA"/>
</dbReference>
<protein>
    <recommendedName>
        <fullName evidence="1">PH domain-containing protein</fullName>
    </recommendedName>
</protein>